<evidence type="ECO:0000256" key="1">
    <source>
        <dbReference type="SAM" id="MobiDB-lite"/>
    </source>
</evidence>
<keyword evidence="3" id="KW-1185">Reference proteome</keyword>
<evidence type="ECO:0008006" key="4">
    <source>
        <dbReference type="Google" id="ProtNLM"/>
    </source>
</evidence>
<evidence type="ECO:0000313" key="2">
    <source>
        <dbReference type="EMBL" id="ACQ80775.1"/>
    </source>
</evidence>
<dbReference type="AlphaFoldDB" id="C5BWV9"/>
<sequence length="126" mass="13847">MDIAPPPPPPKAPSGLGTAGRKLWRAIVVDLDLGPHEELLLTQACRTADILDKLNLEARDADLTVVNSRGDRVANPLLTEQRLQNIVLARLLASLRLPEGVDEDDRMSRPQRRGAARGAYNARRMP</sequence>
<dbReference type="EMBL" id="CP001618">
    <property type="protein sequence ID" value="ACQ80775.1"/>
    <property type="molecule type" value="Genomic_DNA"/>
</dbReference>
<organism evidence="2 3">
    <name type="scientific">Beutenbergia cavernae (strain ATCC BAA-8 / DSM 12333 / CCUG 43141 / JCM 11478 / NBRC 16432 / NCIMB 13614 / HKI 0122)</name>
    <dbReference type="NCBI Taxonomy" id="471853"/>
    <lineage>
        <taxon>Bacteria</taxon>
        <taxon>Bacillati</taxon>
        <taxon>Actinomycetota</taxon>
        <taxon>Actinomycetes</taxon>
        <taxon>Micrococcales</taxon>
        <taxon>Beutenbergiaceae</taxon>
        <taxon>Beutenbergia</taxon>
    </lineage>
</organism>
<name>C5BWV9_BEUC1</name>
<dbReference type="eggNOG" id="ENOG50344MC">
    <property type="taxonomic scope" value="Bacteria"/>
</dbReference>
<dbReference type="Proteomes" id="UP000007962">
    <property type="component" value="Chromosome"/>
</dbReference>
<protein>
    <recommendedName>
        <fullName evidence="4">Terminase</fullName>
    </recommendedName>
</protein>
<proteinExistence type="predicted"/>
<dbReference type="HOGENOM" id="CLU_141070_0_0_11"/>
<evidence type="ECO:0000313" key="3">
    <source>
        <dbReference type="Proteomes" id="UP000007962"/>
    </source>
</evidence>
<feature type="compositionally biased region" description="Low complexity" evidence="1">
    <location>
        <begin position="116"/>
        <end position="126"/>
    </location>
</feature>
<gene>
    <name evidence="2" type="ordered locus">Bcav_2527</name>
</gene>
<dbReference type="KEGG" id="bcv:Bcav_2527"/>
<dbReference type="OrthoDB" id="3405462at2"/>
<reference evidence="2 3" key="1">
    <citation type="journal article" date="2009" name="Stand. Genomic Sci.">
        <title>Complete genome sequence of Beutenbergia cavernae type strain (HKI 0122).</title>
        <authorList>
            <person name="Land M."/>
            <person name="Pukall R."/>
            <person name="Abt B."/>
            <person name="Goker M."/>
            <person name="Rohde M."/>
            <person name="Glavina Del Rio T."/>
            <person name="Tice H."/>
            <person name="Copeland A."/>
            <person name="Cheng J.F."/>
            <person name="Lucas S."/>
            <person name="Chen F."/>
            <person name="Nolan M."/>
            <person name="Bruce D."/>
            <person name="Goodwin L."/>
            <person name="Pitluck S."/>
            <person name="Ivanova N."/>
            <person name="Mavromatis K."/>
            <person name="Ovchinnikova G."/>
            <person name="Pati A."/>
            <person name="Chen A."/>
            <person name="Palaniappan K."/>
            <person name="Hauser L."/>
            <person name="Chang Y.J."/>
            <person name="Jefferies C.C."/>
            <person name="Saunders E."/>
            <person name="Brettin T."/>
            <person name="Detter J.C."/>
            <person name="Han C."/>
            <person name="Chain P."/>
            <person name="Bristow J."/>
            <person name="Eisen J.A."/>
            <person name="Markowitz V."/>
            <person name="Hugenholtz P."/>
            <person name="Kyrpides N.C."/>
            <person name="Klenk H.P."/>
            <person name="Lapidus A."/>
        </authorList>
    </citation>
    <scope>NUCLEOTIDE SEQUENCE [LARGE SCALE GENOMIC DNA]</scope>
    <source>
        <strain evidence="3">ATCC BAA-8 / DSM 12333 / NBRC 16432</strain>
    </source>
</reference>
<dbReference type="STRING" id="471853.Bcav_2527"/>
<accession>C5BWV9</accession>
<feature type="region of interest" description="Disordered" evidence="1">
    <location>
        <begin position="101"/>
        <end position="126"/>
    </location>
</feature>
<dbReference type="RefSeq" id="WP_015883015.1">
    <property type="nucleotide sequence ID" value="NC_012669.1"/>
</dbReference>